<protein>
    <submittedName>
        <fullName evidence="2">Putative membrane protein</fullName>
    </submittedName>
</protein>
<sequence length="194" mass="22414">MALGLILIVVYFLVFTNKGRSTIRLRRHKRYLKAAKRTHKGLRNKRPAHMFYSLRNLNPYVFEELILVAFSSVGCKVKRSPRYSGDGGIDGKVKINGQWYFIQAKKYEGYINPSHVSEFAKICDLHKKNGFFIHTGKTGKESYNRVGGRVKIISGNNMLRMFSITSEPRSWFDRGGLQRDKIEILLSLKKERTP</sequence>
<proteinExistence type="predicted"/>
<accession>A0A0H3ZN59</accession>
<evidence type="ECO:0000313" key="2">
    <source>
        <dbReference type="EMBL" id="AKN37600.1"/>
    </source>
</evidence>
<organism evidence="2">
    <name type="scientific">Vibrio sp. FF_291</name>
    <dbReference type="NCBI Taxonomy" id="1652832"/>
    <lineage>
        <taxon>Bacteria</taxon>
        <taxon>Pseudomonadati</taxon>
        <taxon>Pseudomonadota</taxon>
        <taxon>Gammaproteobacteria</taxon>
        <taxon>Vibrionales</taxon>
        <taxon>Vibrionaceae</taxon>
        <taxon>Vibrio</taxon>
    </lineage>
</organism>
<dbReference type="InterPro" id="IPR007560">
    <property type="entry name" value="Restrct_endonuc_IV_Mrr"/>
</dbReference>
<dbReference type="EMBL" id="KP795540">
    <property type="protein sequence ID" value="AKN37600.1"/>
    <property type="molecule type" value="Genomic_DNA"/>
</dbReference>
<dbReference type="InterPro" id="IPR011335">
    <property type="entry name" value="Restrct_endonuc-II-like"/>
</dbReference>
<dbReference type="AlphaFoldDB" id="A0A0H3ZN59"/>
<feature type="domain" description="Restriction endonuclease type IV Mrr" evidence="1">
    <location>
        <begin position="54"/>
        <end position="161"/>
    </location>
</feature>
<reference evidence="2" key="1">
    <citation type="journal article" date="2015" name="MBio">
        <title>Eco-Evolutionary Dynamics of Episomes among Ecologically Cohesive Bacterial Populations.</title>
        <authorList>
            <person name="Xue H."/>
            <person name="Cordero O.X."/>
            <person name="Camas F.M."/>
            <person name="Trimble W."/>
            <person name="Meyer F."/>
            <person name="Guglielmini J."/>
            <person name="Rocha E.P."/>
            <person name="Polz M.F."/>
        </authorList>
    </citation>
    <scope>NUCLEOTIDE SEQUENCE</scope>
    <source>
        <strain evidence="2">FF_291</strain>
    </source>
</reference>
<dbReference type="InterPro" id="IPR011856">
    <property type="entry name" value="tRNA_endonuc-like_dom_sf"/>
</dbReference>
<dbReference type="GO" id="GO:0009307">
    <property type="term" value="P:DNA restriction-modification system"/>
    <property type="evidence" value="ECO:0007669"/>
    <property type="project" value="InterPro"/>
</dbReference>
<name>A0A0H3ZN59_9VIBR</name>
<dbReference type="GO" id="GO:0003677">
    <property type="term" value="F:DNA binding"/>
    <property type="evidence" value="ECO:0007669"/>
    <property type="project" value="InterPro"/>
</dbReference>
<dbReference type="GO" id="GO:0004519">
    <property type="term" value="F:endonuclease activity"/>
    <property type="evidence" value="ECO:0007669"/>
    <property type="project" value="InterPro"/>
</dbReference>
<dbReference type="Gene3D" id="3.40.1350.10">
    <property type="match status" value="1"/>
</dbReference>
<dbReference type="SUPFAM" id="SSF52980">
    <property type="entry name" value="Restriction endonuclease-like"/>
    <property type="match status" value="1"/>
</dbReference>
<evidence type="ECO:0000259" key="1">
    <source>
        <dbReference type="Pfam" id="PF04471"/>
    </source>
</evidence>
<dbReference type="Pfam" id="PF04471">
    <property type="entry name" value="Mrr_cat"/>
    <property type="match status" value="1"/>
</dbReference>